<name>A0AA85BFY8_9TREM</name>
<evidence type="ECO:0000256" key="3">
    <source>
        <dbReference type="ARBA" id="ARBA00046185"/>
    </source>
</evidence>
<dbReference type="InterPro" id="IPR006076">
    <property type="entry name" value="FAD-dep_OxRdtase"/>
</dbReference>
<feature type="domain" description="FAD dependent oxidoreductase" evidence="4">
    <location>
        <begin position="85"/>
        <end position="485"/>
    </location>
</feature>
<dbReference type="SUPFAM" id="SSF51905">
    <property type="entry name" value="FAD/NAD(P)-binding domain"/>
    <property type="match status" value="1"/>
</dbReference>
<organism evidence="5 6">
    <name type="scientific">Schistosoma mattheei</name>
    <dbReference type="NCBI Taxonomy" id="31246"/>
    <lineage>
        <taxon>Eukaryota</taxon>
        <taxon>Metazoa</taxon>
        <taxon>Spiralia</taxon>
        <taxon>Lophotrochozoa</taxon>
        <taxon>Platyhelminthes</taxon>
        <taxon>Trematoda</taxon>
        <taxon>Digenea</taxon>
        <taxon>Strigeidida</taxon>
        <taxon>Schistosomatoidea</taxon>
        <taxon>Schistosomatidae</taxon>
        <taxon>Schistosoma</taxon>
    </lineage>
</organism>
<dbReference type="PANTHER" id="PTHR13847">
    <property type="entry name" value="SARCOSINE DEHYDROGENASE-RELATED"/>
    <property type="match status" value="1"/>
</dbReference>
<protein>
    <recommendedName>
        <fullName evidence="2">FAD-dependent oxidoreductase domain-containing protein 1</fullName>
    </recommendedName>
</protein>
<reference evidence="6" key="1">
    <citation type="submission" date="2023-11" db="UniProtKB">
        <authorList>
            <consortium name="WormBaseParasite"/>
        </authorList>
    </citation>
    <scope>IDENTIFICATION</scope>
</reference>
<dbReference type="Proteomes" id="UP000050791">
    <property type="component" value="Unassembled WGS sequence"/>
</dbReference>
<evidence type="ECO:0000256" key="2">
    <source>
        <dbReference type="ARBA" id="ARBA00039785"/>
    </source>
</evidence>
<dbReference type="PANTHER" id="PTHR13847:SF287">
    <property type="entry name" value="FAD-DEPENDENT OXIDOREDUCTASE DOMAIN-CONTAINING PROTEIN 1"/>
    <property type="match status" value="1"/>
</dbReference>
<sequence length="516" mass="58804">MYSSSQRNVHVPRYLPPQHTKKLRRSFNCSATKITDAEVWIKSIKLCRIFWPCQKSKKKHIHKASLKWSTSHITYREDQVPRNTDILVIGGGIIGWATAFWLRRDSKFSVTVVEKDPTYSQSATVLGLGSIRQQFSEPENIQMSLFSIEFLRNVSNYLWVEDPTESIDIGFNPQGCLMLANAENVDLLKENYLLQIDLGAKVELLTKDDLSTRWPWMNVDDIEMGCYGYENEGWFDPFLLLKALKIKCHFMGVNYVVGEVTDFHASPFIMVSSSGGESQRPPVSCKPLRSATISLPNQMNISISFNSVVNAAGPWAADVAELAEIGSENLPLGLPVEPRYRQIFVVRPKNTLSHVESHYPLPGLDMPFMIDHNRLFIERRDLSGEFIVYSDNPKFDSLNNNCNKQNSVNHEFFHEHIQPLLCKRIPGFKDAEVTSGWISICDYNTWDQNLIIGSHPLHTNMYFCNGSSGHGTQHAIAIGKSISELIAFQQYKTFNLVRFSFDRLFSNQTVNEVNCF</sequence>
<keyword evidence="1" id="KW-0560">Oxidoreductase</keyword>
<comment type="function">
    <text evidence="3">Required for the assembly of the mitochondrial membrane respiratory chain NADH dehydrogenase (Complex I). Involved in mid-late stages of complex I assembly.</text>
</comment>
<proteinExistence type="predicted"/>
<dbReference type="GO" id="GO:0016491">
    <property type="term" value="F:oxidoreductase activity"/>
    <property type="evidence" value="ECO:0007669"/>
    <property type="project" value="UniProtKB-KW"/>
</dbReference>
<evidence type="ECO:0000256" key="1">
    <source>
        <dbReference type="ARBA" id="ARBA00023002"/>
    </source>
</evidence>
<dbReference type="GO" id="GO:0005739">
    <property type="term" value="C:mitochondrion"/>
    <property type="evidence" value="ECO:0007669"/>
    <property type="project" value="GOC"/>
</dbReference>
<dbReference type="WBParaSite" id="SMTH1_54410.1">
    <property type="protein sequence ID" value="SMTH1_54410.1"/>
    <property type="gene ID" value="SMTH1_54410"/>
</dbReference>
<evidence type="ECO:0000313" key="5">
    <source>
        <dbReference type="Proteomes" id="UP000050791"/>
    </source>
</evidence>
<dbReference type="Gene3D" id="3.30.9.10">
    <property type="entry name" value="D-Amino Acid Oxidase, subunit A, domain 2"/>
    <property type="match status" value="1"/>
</dbReference>
<dbReference type="AlphaFoldDB" id="A0AA85BFY8"/>
<dbReference type="GO" id="GO:0032981">
    <property type="term" value="P:mitochondrial respiratory chain complex I assembly"/>
    <property type="evidence" value="ECO:0007669"/>
    <property type="project" value="TreeGrafter"/>
</dbReference>
<dbReference type="Gene3D" id="3.50.50.60">
    <property type="entry name" value="FAD/NAD(P)-binding domain"/>
    <property type="match status" value="1"/>
</dbReference>
<dbReference type="InterPro" id="IPR036188">
    <property type="entry name" value="FAD/NAD-bd_sf"/>
</dbReference>
<evidence type="ECO:0000313" key="6">
    <source>
        <dbReference type="WBParaSite" id="SMTH1_54410.1"/>
    </source>
</evidence>
<accession>A0AA85BFY8</accession>
<dbReference type="Pfam" id="PF01266">
    <property type="entry name" value="DAO"/>
    <property type="match status" value="1"/>
</dbReference>
<evidence type="ECO:0000259" key="4">
    <source>
        <dbReference type="Pfam" id="PF01266"/>
    </source>
</evidence>